<comment type="catalytic activity">
    <reaction evidence="8">
        <text>fluoride(in) = fluoride(out)</text>
        <dbReference type="Rhea" id="RHEA:76159"/>
        <dbReference type="ChEBI" id="CHEBI:17051"/>
    </reaction>
    <physiologicalReaction direction="left-to-right" evidence="8">
        <dbReference type="Rhea" id="RHEA:76160"/>
    </physiologicalReaction>
</comment>
<keyword evidence="11" id="KW-1185">Reference proteome</keyword>
<feature type="transmembrane region" description="Helical" evidence="9">
    <location>
        <begin position="224"/>
        <end position="249"/>
    </location>
</feature>
<feature type="transmembrane region" description="Helical" evidence="9">
    <location>
        <begin position="143"/>
        <end position="163"/>
    </location>
</feature>
<feature type="transmembrane region" description="Helical" evidence="9">
    <location>
        <begin position="78"/>
        <end position="97"/>
    </location>
</feature>
<evidence type="ECO:0000256" key="3">
    <source>
        <dbReference type="ARBA" id="ARBA00022475"/>
    </source>
</evidence>
<comment type="caution">
    <text evidence="10">The sequence shown here is derived from an EMBL/GenBank/DDBJ whole genome shotgun (WGS) entry which is preliminary data.</text>
</comment>
<comment type="subcellular location">
    <subcellularLocation>
        <location evidence="2">Cell membrane</location>
        <topology evidence="2">Multi-pass membrane protein</topology>
    </subcellularLocation>
</comment>
<evidence type="ECO:0000256" key="9">
    <source>
        <dbReference type="SAM" id="Phobius"/>
    </source>
</evidence>
<keyword evidence="4 9" id="KW-0812">Transmembrane</keyword>
<feature type="transmembrane region" description="Helical" evidence="9">
    <location>
        <begin position="285"/>
        <end position="305"/>
    </location>
</feature>
<feature type="transmembrane region" description="Helical" evidence="9">
    <location>
        <begin position="255"/>
        <end position="273"/>
    </location>
</feature>
<sequence length="384" mass="41927">MGLLFESSINRIFLYGRQEVTYMTYVESPPESVKNDALITRDNNADDDLEASKRNIQRKDHYVFNNTVVVTGREPAAIFNYIHVGLFAICGCAMRILTDHLFGTLAKIQTVNGVITKSFIPNIFGCFMAGTLQGSPMGGTSLASLYTGLVLGFCGSYTTWSTWSQQLSLLVIGETKSGAQSQLLFLICLIVGMYVFFGSYRVGQDFGRTIGRKVGVRVMRRGKAVSDVTSTIVLAVCLPCFILLIVLNISARAKTILLALIFAPVGACLRLWLSHFKVIRYHFPLGTFICNICGAVLLSLLHVIVIRVPGIHCIDSSVICWPAAAIYSVDIGFCGCLTTVSALVSETYDIIQNHKLYAYSYAAVSVIATQICIGLVNGINYGIS</sequence>
<evidence type="ECO:0000256" key="2">
    <source>
        <dbReference type="ARBA" id="ARBA00004651"/>
    </source>
</evidence>
<feature type="transmembrane region" description="Helical" evidence="9">
    <location>
        <begin position="325"/>
        <end position="344"/>
    </location>
</feature>
<name>A0ABP0FWD2_CLALP</name>
<keyword evidence="6 9" id="KW-0472">Membrane</keyword>
<dbReference type="InterPro" id="IPR003691">
    <property type="entry name" value="FluC"/>
</dbReference>
<evidence type="ECO:0000256" key="6">
    <source>
        <dbReference type="ARBA" id="ARBA00023136"/>
    </source>
</evidence>
<feature type="transmembrane region" description="Helical" evidence="9">
    <location>
        <begin position="183"/>
        <end position="203"/>
    </location>
</feature>
<evidence type="ECO:0000256" key="5">
    <source>
        <dbReference type="ARBA" id="ARBA00022989"/>
    </source>
</evidence>
<dbReference type="Proteomes" id="UP001642483">
    <property type="component" value="Unassembled WGS sequence"/>
</dbReference>
<dbReference type="EMBL" id="CAWYQH010000096">
    <property type="protein sequence ID" value="CAK8682709.1"/>
    <property type="molecule type" value="Genomic_DNA"/>
</dbReference>
<evidence type="ECO:0000256" key="7">
    <source>
        <dbReference type="ARBA" id="ARBA00035120"/>
    </source>
</evidence>
<evidence type="ECO:0000313" key="11">
    <source>
        <dbReference type="Proteomes" id="UP001642483"/>
    </source>
</evidence>
<organism evidence="10 11">
    <name type="scientific">Clavelina lepadiformis</name>
    <name type="common">Light-bulb sea squirt</name>
    <name type="synonym">Ascidia lepadiformis</name>
    <dbReference type="NCBI Taxonomy" id="159417"/>
    <lineage>
        <taxon>Eukaryota</taxon>
        <taxon>Metazoa</taxon>
        <taxon>Chordata</taxon>
        <taxon>Tunicata</taxon>
        <taxon>Ascidiacea</taxon>
        <taxon>Aplousobranchia</taxon>
        <taxon>Clavelinidae</taxon>
        <taxon>Clavelina</taxon>
    </lineage>
</organism>
<evidence type="ECO:0000256" key="8">
    <source>
        <dbReference type="ARBA" id="ARBA00035585"/>
    </source>
</evidence>
<evidence type="ECO:0000256" key="1">
    <source>
        <dbReference type="ARBA" id="ARBA00002598"/>
    </source>
</evidence>
<keyword evidence="5 9" id="KW-1133">Transmembrane helix</keyword>
<dbReference type="PANTHER" id="PTHR28259:SF1">
    <property type="entry name" value="FLUORIDE EXPORT PROTEIN 1-RELATED"/>
    <property type="match status" value="1"/>
</dbReference>
<gene>
    <name evidence="10" type="ORF">CVLEPA_LOCUS13352</name>
</gene>
<proteinExistence type="inferred from homology"/>
<evidence type="ECO:0000313" key="10">
    <source>
        <dbReference type="EMBL" id="CAK8682709.1"/>
    </source>
</evidence>
<evidence type="ECO:0000256" key="4">
    <source>
        <dbReference type="ARBA" id="ARBA00022692"/>
    </source>
</evidence>
<reference evidence="10 11" key="1">
    <citation type="submission" date="2024-02" db="EMBL/GenBank/DDBJ databases">
        <authorList>
            <person name="Daric V."/>
            <person name="Darras S."/>
        </authorList>
    </citation>
    <scope>NUCLEOTIDE SEQUENCE [LARGE SCALE GENOMIC DNA]</scope>
</reference>
<keyword evidence="3" id="KW-1003">Cell membrane</keyword>
<comment type="function">
    <text evidence="1">Fluoride channel required for the rapid expulsion of cytoplasmic fluoride.</text>
</comment>
<protein>
    <submittedName>
        <fullName evidence="10">Uncharacterized protein</fullName>
    </submittedName>
</protein>
<dbReference type="Pfam" id="PF02537">
    <property type="entry name" value="CRCB"/>
    <property type="match status" value="2"/>
</dbReference>
<feature type="transmembrane region" description="Helical" evidence="9">
    <location>
        <begin position="356"/>
        <end position="379"/>
    </location>
</feature>
<comment type="similarity">
    <text evidence="7">Belongs to the fluoride channel Fluc/FEX (TC 1.A.43) family.</text>
</comment>
<dbReference type="PANTHER" id="PTHR28259">
    <property type="entry name" value="FLUORIDE EXPORT PROTEIN 1-RELATED"/>
    <property type="match status" value="1"/>
</dbReference>
<accession>A0ABP0FWD2</accession>